<dbReference type="Proteomes" id="UP000886998">
    <property type="component" value="Unassembled WGS sequence"/>
</dbReference>
<keyword evidence="2" id="KW-1185">Reference proteome</keyword>
<accession>A0A8X7CFU0</accession>
<protein>
    <submittedName>
        <fullName evidence="1">Uncharacterized protein</fullName>
    </submittedName>
</protein>
<proteinExistence type="predicted"/>
<comment type="caution">
    <text evidence="1">The sequence shown here is derived from an EMBL/GenBank/DDBJ whole genome shotgun (WGS) entry which is preliminary data.</text>
</comment>
<dbReference type="EMBL" id="BMAV01015467">
    <property type="protein sequence ID" value="GFY64896.1"/>
    <property type="molecule type" value="Genomic_DNA"/>
</dbReference>
<dbReference type="AlphaFoldDB" id="A0A8X7CFU0"/>
<name>A0A8X7CFU0_9ARAC</name>
<sequence>MSRYRSHIIAVIYQFYRYGNLSFIVCSHHSIPFNQQYRTCISIIKVILYKCGLETAHFYSKVEKIITYECNFKAGILDIWDDHVQLPNAAQYNSL</sequence>
<gene>
    <name evidence="1" type="ORF">TNIN_8041</name>
</gene>
<organism evidence="1 2">
    <name type="scientific">Trichonephila inaurata madagascariensis</name>
    <dbReference type="NCBI Taxonomy" id="2747483"/>
    <lineage>
        <taxon>Eukaryota</taxon>
        <taxon>Metazoa</taxon>
        <taxon>Ecdysozoa</taxon>
        <taxon>Arthropoda</taxon>
        <taxon>Chelicerata</taxon>
        <taxon>Arachnida</taxon>
        <taxon>Araneae</taxon>
        <taxon>Araneomorphae</taxon>
        <taxon>Entelegynae</taxon>
        <taxon>Araneoidea</taxon>
        <taxon>Nephilidae</taxon>
        <taxon>Trichonephila</taxon>
        <taxon>Trichonephila inaurata</taxon>
    </lineage>
</organism>
<evidence type="ECO:0000313" key="2">
    <source>
        <dbReference type="Proteomes" id="UP000886998"/>
    </source>
</evidence>
<evidence type="ECO:0000313" key="1">
    <source>
        <dbReference type="EMBL" id="GFY64896.1"/>
    </source>
</evidence>
<reference evidence="1" key="1">
    <citation type="submission" date="2020-08" db="EMBL/GenBank/DDBJ databases">
        <title>Multicomponent nature underlies the extraordinary mechanical properties of spider dragline silk.</title>
        <authorList>
            <person name="Kono N."/>
            <person name="Nakamura H."/>
            <person name="Mori M."/>
            <person name="Yoshida Y."/>
            <person name="Ohtoshi R."/>
            <person name="Malay A.D."/>
            <person name="Moran D.A.P."/>
            <person name="Tomita M."/>
            <person name="Numata K."/>
            <person name="Arakawa K."/>
        </authorList>
    </citation>
    <scope>NUCLEOTIDE SEQUENCE</scope>
</reference>